<proteinExistence type="predicted"/>
<feature type="region of interest" description="Disordered" evidence="1">
    <location>
        <begin position="716"/>
        <end position="738"/>
    </location>
</feature>
<accession>A0A812M8Z2</accession>
<comment type="caution">
    <text evidence="2">The sequence shown here is derived from an EMBL/GenBank/DDBJ whole genome shotgun (WGS) entry which is preliminary data.</text>
</comment>
<name>A0A812M8Z2_SYMPI</name>
<feature type="region of interest" description="Disordered" evidence="1">
    <location>
        <begin position="679"/>
        <end position="700"/>
    </location>
</feature>
<sequence>MTPEQICTGINVSESEAALQLVIHLDEEALESATARVPLEEVFAADISADTLSVFLRGDSFSICAGRLTGKIVPERSTWQIANVRRRNLPEGCNVKSPAFYNPALRITLAKARESYGNWDEVFQDYRCCPFGLPRDRIDWDERVRRCYVLSPSCPNNRVGKAQRAQDLVKKVETSQDLLLNRVILLFHLEDKLLQLCLTHRLYLHDLFSMRVGARDVQVNFVADSEYPMCFGGLGGCCVPEASTWEIFVDEGSGQEKDTPHPVLKLGLAKADNSRGRWQEVFTKWQPWQSAKAMVEAQALEGASSLAVEDKAGACIGWTEFVLSEESKEQDLRLAVSALDFDGTKRRLCLKRSFLQDFLALCLCSQYAHHRLECELIHFLSRCCEVLGSVLNAVLRGYHVMQLLLSHGDRSISEPFLALVDSKNSLQETAYSHEEQLLLAEALLQETCHDEVFSNQRNRRTDIVSTDFMTLLSAQVDSLVLQSAALTDVCSDEVRRPTSAESTTTSPAPSPGALSFSTSPRSPSPASAPLWSIKRPETHKLGSHYTQFGPPPRSQRRSPTRPQSPSMATYERNVEFIKQKQARLETAQKEKDNQEKLALVPPNITAESRKLVAEGYYPPWSRKGSITRSVIRNRKVIEDVNAKKSAEDAEHTFQPTINKRSQAIFRHVLDAGEPWHDRVHQRPKTRGVQKEEHSFRPQISRKAQLLQREGDITERLYRREAKAPETQEPSNKSEMRAMQRRMLAKELEKIESLQVKEEDEVAVLEELVRKFTSPGQHGVSKLAAALLRRKAEGRGAVEAEQP</sequence>
<feature type="compositionally biased region" description="Low complexity" evidence="1">
    <location>
        <begin position="499"/>
        <end position="532"/>
    </location>
</feature>
<evidence type="ECO:0000313" key="2">
    <source>
        <dbReference type="EMBL" id="CAE7261433.1"/>
    </source>
</evidence>
<dbReference type="AlphaFoldDB" id="A0A812M8Z2"/>
<gene>
    <name evidence="2" type="primary">DED1</name>
    <name evidence="2" type="ORF">SPIL2461_LOCUS5493</name>
</gene>
<dbReference type="EMBL" id="CAJNIZ010007803">
    <property type="protein sequence ID" value="CAE7261433.1"/>
    <property type="molecule type" value="Genomic_DNA"/>
</dbReference>
<protein>
    <submittedName>
        <fullName evidence="2">DED1 protein</fullName>
    </submittedName>
</protein>
<feature type="region of interest" description="Disordered" evidence="1">
    <location>
        <begin position="491"/>
        <end position="571"/>
    </location>
</feature>
<dbReference type="InterPro" id="IPR008978">
    <property type="entry name" value="HSP20-like_chaperone"/>
</dbReference>
<evidence type="ECO:0000313" key="3">
    <source>
        <dbReference type="Proteomes" id="UP000649617"/>
    </source>
</evidence>
<dbReference type="Proteomes" id="UP000649617">
    <property type="component" value="Unassembled WGS sequence"/>
</dbReference>
<keyword evidence="3" id="KW-1185">Reference proteome</keyword>
<dbReference type="SUPFAM" id="SSF49764">
    <property type="entry name" value="HSP20-like chaperones"/>
    <property type="match status" value="1"/>
</dbReference>
<organism evidence="2 3">
    <name type="scientific">Symbiodinium pilosum</name>
    <name type="common">Dinoflagellate</name>
    <dbReference type="NCBI Taxonomy" id="2952"/>
    <lineage>
        <taxon>Eukaryota</taxon>
        <taxon>Sar</taxon>
        <taxon>Alveolata</taxon>
        <taxon>Dinophyceae</taxon>
        <taxon>Suessiales</taxon>
        <taxon>Symbiodiniaceae</taxon>
        <taxon>Symbiodinium</taxon>
    </lineage>
</organism>
<reference evidence="2" key="1">
    <citation type="submission" date="2021-02" db="EMBL/GenBank/DDBJ databases">
        <authorList>
            <person name="Dougan E. K."/>
            <person name="Rhodes N."/>
            <person name="Thang M."/>
            <person name="Chan C."/>
        </authorList>
    </citation>
    <scope>NUCLEOTIDE SEQUENCE</scope>
</reference>
<evidence type="ECO:0000256" key="1">
    <source>
        <dbReference type="SAM" id="MobiDB-lite"/>
    </source>
</evidence>
<dbReference type="OrthoDB" id="448445at2759"/>